<feature type="compositionally biased region" description="Pro residues" evidence="1">
    <location>
        <begin position="89"/>
        <end position="102"/>
    </location>
</feature>
<evidence type="ECO:0000313" key="3">
    <source>
        <dbReference type="EMBL" id="SEG61955.1"/>
    </source>
</evidence>
<dbReference type="PRINTS" id="PR01217">
    <property type="entry name" value="PRICHEXTENSN"/>
</dbReference>
<feature type="compositionally biased region" description="Basic and acidic residues" evidence="1">
    <location>
        <begin position="7"/>
        <end position="16"/>
    </location>
</feature>
<evidence type="ECO:0000256" key="2">
    <source>
        <dbReference type="SAM" id="Phobius"/>
    </source>
</evidence>
<dbReference type="AlphaFoldDB" id="A0A1H6BNC6"/>
<feature type="compositionally biased region" description="Low complexity" evidence="1">
    <location>
        <begin position="385"/>
        <end position="395"/>
    </location>
</feature>
<organism evidence="3 4">
    <name type="scientific">Thermomonospora echinospora</name>
    <dbReference type="NCBI Taxonomy" id="1992"/>
    <lineage>
        <taxon>Bacteria</taxon>
        <taxon>Bacillati</taxon>
        <taxon>Actinomycetota</taxon>
        <taxon>Actinomycetes</taxon>
        <taxon>Streptosporangiales</taxon>
        <taxon>Thermomonosporaceae</taxon>
        <taxon>Thermomonospora</taxon>
    </lineage>
</organism>
<feature type="compositionally biased region" description="Pro residues" evidence="1">
    <location>
        <begin position="117"/>
        <end position="147"/>
    </location>
</feature>
<reference evidence="4" key="1">
    <citation type="submission" date="2016-10" db="EMBL/GenBank/DDBJ databases">
        <authorList>
            <person name="Varghese N."/>
            <person name="Submissions S."/>
        </authorList>
    </citation>
    <scope>NUCLEOTIDE SEQUENCE [LARGE SCALE GENOMIC DNA]</scope>
    <source>
        <strain evidence="4">DSM 43163</strain>
    </source>
</reference>
<accession>A0A1H6BNC6</accession>
<dbReference type="EMBL" id="FNVO01000007">
    <property type="protein sequence ID" value="SEG61955.1"/>
    <property type="molecule type" value="Genomic_DNA"/>
</dbReference>
<feature type="transmembrane region" description="Helical" evidence="2">
    <location>
        <begin position="203"/>
        <end position="222"/>
    </location>
</feature>
<feature type="compositionally biased region" description="Pro residues" evidence="1">
    <location>
        <begin position="328"/>
        <end position="358"/>
    </location>
</feature>
<feature type="region of interest" description="Disordered" evidence="1">
    <location>
        <begin position="325"/>
        <end position="405"/>
    </location>
</feature>
<dbReference type="OrthoDB" id="3479286at2"/>
<feature type="transmembrane region" description="Helical" evidence="2">
    <location>
        <begin position="262"/>
        <end position="279"/>
    </location>
</feature>
<evidence type="ECO:0000313" key="4">
    <source>
        <dbReference type="Proteomes" id="UP000236723"/>
    </source>
</evidence>
<gene>
    <name evidence="3" type="ORF">SAMN04489712_107260</name>
</gene>
<proteinExistence type="predicted"/>
<evidence type="ECO:0000256" key="1">
    <source>
        <dbReference type="SAM" id="MobiDB-lite"/>
    </source>
</evidence>
<feature type="compositionally biased region" description="Low complexity" evidence="1">
    <location>
        <begin position="359"/>
        <end position="378"/>
    </location>
</feature>
<keyword evidence="2" id="KW-0812">Transmembrane</keyword>
<sequence length="405" mass="43107">MTDQPPDDDRTREIAIPERVSPDALDQTRQDEPAGAAATAPQPLPAEPERASRPERASQDERASRPEQASEAQPGPPPPGPAKATAPQVVPPEPPASPPAPQPTLQQPLPQQSAPQQPQPQPQPVQVTPPPPPQPMQAPSVPPPLPDLPGQQPRRVTFHRFHYPIGIFMVAYGVSTLLLSVLGWSAHRMEMAGYLGEGAASPALIAVKVVEGLLVLLALVGLVRRRDVWFLPALFGWVLGFAVFCVLAGVEGKMMDLVEHGAYLVVFTFLLCLSYALGVKARVAARQAVPPEPGQGSGGSGPDQGSGRLTRTQEIALAALNRWQRQQPAPPQGPHQPGPAPQQPQPPHQQFPPQPGPPQQSQAPHQPQASQQPQAPQQYGPPPQQQGAAPQGPGQFYSEPSPGPQ</sequence>
<feature type="compositionally biased region" description="Low complexity" evidence="1">
    <location>
        <begin position="103"/>
        <end position="116"/>
    </location>
</feature>
<feature type="transmembrane region" description="Helical" evidence="2">
    <location>
        <begin position="161"/>
        <end position="183"/>
    </location>
</feature>
<feature type="compositionally biased region" description="Basic and acidic residues" evidence="1">
    <location>
        <begin position="47"/>
        <end position="65"/>
    </location>
</feature>
<keyword evidence="2" id="KW-0472">Membrane</keyword>
<keyword evidence="4" id="KW-1185">Reference proteome</keyword>
<name>A0A1H6BNC6_9ACTN</name>
<keyword evidence="2" id="KW-1133">Transmembrane helix</keyword>
<feature type="transmembrane region" description="Helical" evidence="2">
    <location>
        <begin position="229"/>
        <end position="250"/>
    </location>
</feature>
<dbReference type="RefSeq" id="WP_103939079.1">
    <property type="nucleotide sequence ID" value="NZ_FNVO01000007.1"/>
</dbReference>
<dbReference type="Proteomes" id="UP000236723">
    <property type="component" value="Unassembled WGS sequence"/>
</dbReference>
<protein>
    <submittedName>
        <fullName evidence="3">Uncharacterized protein</fullName>
    </submittedName>
</protein>
<feature type="region of interest" description="Disordered" evidence="1">
    <location>
        <begin position="1"/>
        <end position="153"/>
    </location>
</feature>